<feature type="compositionally biased region" description="Polar residues" evidence="1">
    <location>
        <begin position="309"/>
        <end position="322"/>
    </location>
</feature>
<evidence type="ECO:0000313" key="4">
    <source>
        <dbReference type="Proteomes" id="UP001152622"/>
    </source>
</evidence>
<dbReference type="PANTHER" id="PTHR38653:SF1">
    <property type="entry name" value="GENE 572-RELATED"/>
    <property type="match status" value="1"/>
</dbReference>
<dbReference type="EMBL" id="JAINUF010000003">
    <property type="protein sequence ID" value="KAJ8371078.1"/>
    <property type="molecule type" value="Genomic_DNA"/>
</dbReference>
<dbReference type="Pfam" id="PF15094">
    <property type="entry name" value="DUF4556"/>
    <property type="match status" value="1"/>
</dbReference>
<feature type="domain" description="CIROZ beta" evidence="2">
    <location>
        <begin position="203"/>
        <end position="306"/>
    </location>
</feature>
<evidence type="ECO:0000256" key="1">
    <source>
        <dbReference type="SAM" id="MobiDB-lite"/>
    </source>
</evidence>
<dbReference type="OrthoDB" id="8946479at2759"/>
<feature type="region of interest" description="Disordered" evidence="1">
    <location>
        <begin position="309"/>
        <end position="379"/>
    </location>
</feature>
<keyword evidence="4" id="KW-1185">Reference proteome</keyword>
<dbReference type="InterPro" id="IPR049521">
    <property type="entry name" value="CIROZ_b"/>
</dbReference>
<sequence>MELWIHRMKTEGLRLWLSGTLRIPVSLESLDHLNLKLSICGYSLHRDPERNYIFRVMYSGCFVQLEHGNYVLVLNLLKRISRFGGRTSSFVMKCPMAIVPLSAEHIYCDPNVIQVTRQMPLDSWNNKLQWSLALRGKLVVALEDASLVNLNAEINGSSITVKGRRDVMTLETVLGKSEEFLPLKLVSGHYAYSLETSCPSVSSSPPGETVLHIFKRRMGLTRRGGYETETLSVSDVSVSQTSTFSVSESGDFVQLTIPTSHILQTKNCTGPAGGALRQPFFSLSVVLTFNETPHKVNWSMDNIFPCTESPSPSAAMTQTQEEPSSLLPSPPALGSTPAVHSTVLPPLALTPTNQKLPTETVTRETPSTSALRSPRQALESTTVVTLAPEMLPGVTARNVQGNAQRVTSVNPRILSSPPPAVSQGTATPFPSADLRPPPPQLESGRSTPQPASLGAEVGVRPTPTSPRVAGSVSPRREATGWADSTSDPPQSSAGLRDSLSARPTGSPPQEGGGAFSVNPPDAQRMETVTAEERGPTSLNDSEPAWGSLLVTRGRSQEDGYLAGGQRLTKSSGTRLAFPSSTETEQERADAQPRLSALRRLGAEVILGRPGQRFCKCLAIGRICGRERFRAECYGGGGAEFRHRYRSFHPLNSSNSH</sequence>
<feature type="region of interest" description="Disordered" evidence="1">
    <location>
        <begin position="395"/>
        <end position="520"/>
    </location>
</feature>
<name>A0A9Q1G0A3_SYNKA</name>
<accession>A0A9Q1G0A3</accession>
<evidence type="ECO:0000259" key="2">
    <source>
        <dbReference type="Pfam" id="PF15094"/>
    </source>
</evidence>
<protein>
    <recommendedName>
        <fullName evidence="2">CIROZ beta domain-containing protein</fullName>
    </recommendedName>
</protein>
<dbReference type="Proteomes" id="UP001152622">
    <property type="component" value="Chromosome 3"/>
</dbReference>
<organism evidence="3 4">
    <name type="scientific">Synaphobranchus kaupii</name>
    <name type="common">Kaup's arrowtooth eel</name>
    <dbReference type="NCBI Taxonomy" id="118154"/>
    <lineage>
        <taxon>Eukaryota</taxon>
        <taxon>Metazoa</taxon>
        <taxon>Chordata</taxon>
        <taxon>Craniata</taxon>
        <taxon>Vertebrata</taxon>
        <taxon>Euteleostomi</taxon>
        <taxon>Actinopterygii</taxon>
        <taxon>Neopterygii</taxon>
        <taxon>Teleostei</taxon>
        <taxon>Anguilliformes</taxon>
        <taxon>Synaphobranchidae</taxon>
        <taxon>Synaphobranchus</taxon>
    </lineage>
</organism>
<feature type="region of interest" description="Disordered" evidence="1">
    <location>
        <begin position="525"/>
        <end position="544"/>
    </location>
</feature>
<gene>
    <name evidence="3" type="ORF">SKAU_G00111060</name>
</gene>
<feature type="compositionally biased region" description="Polar residues" evidence="1">
    <location>
        <begin position="350"/>
        <end position="371"/>
    </location>
</feature>
<dbReference type="PANTHER" id="PTHR38653">
    <property type="entry name" value="GENE 572-RELATED"/>
    <property type="match status" value="1"/>
</dbReference>
<reference evidence="3" key="1">
    <citation type="journal article" date="2023" name="Science">
        <title>Genome structures resolve the early diversification of teleost fishes.</title>
        <authorList>
            <person name="Parey E."/>
            <person name="Louis A."/>
            <person name="Montfort J."/>
            <person name="Bouchez O."/>
            <person name="Roques C."/>
            <person name="Iampietro C."/>
            <person name="Lluch J."/>
            <person name="Castinel A."/>
            <person name="Donnadieu C."/>
            <person name="Desvignes T."/>
            <person name="Floi Bucao C."/>
            <person name="Jouanno E."/>
            <person name="Wen M."/>
            <person name="Mejri S."/>
            <person name="Dirks R."/>
            <person name="Jansen H."/>
            <person name="Henkel C."/>
            <person name="Chen W.J."/>
            <person name="Zahm M."/>
            <person name="Cabau C."/>
            <person name="Klopp C."/>
            <person name="Thompson A.W."/>
            <person name="Robinson-Rechavi M."/>
            <person name="Braasch I."/>
            <person name="Lecointre G."/>
            <person name="Bobe J."/>
            <person name="Postlethwait J.H."/>
            <person name="Berthelot C."/>
            <person name="Roest Crollius H."/>
            <person name="Guiguen Y."/>
        </authorList>
    </citation>
    <scope>NUCLEOTIDE SEQUENCE</scope>
    <source>
        <strain evidence="3">WJC10195</strain>
    </source>
</reference>
<evidence type="ECO:0000313" key="3">
    <source>
        <dbReference type="EMBL" id="KAJ8371078.1"/>
    </source>
</evidence>
<comment type="caution">
    <text evidence="3">The sequence shown here is derived from an EMBL/GenBank/DDBJ whole genome shotgun (WGS) entry which is preliminary data.</text>
</comment>
<proteinExistence type="predicted"/>
<feature type="compositionally biased region" description="Polar residues" evidence="1">
    <location>
        <begin position="397"/>
        <end position="410"/>
    </location>
</feature>
<feature type="compositionally biased region" description="Low complexity" evidence="1">
    <location>
        <begin position="323"/>
        <end position="335"/>
    </location>
</feature>
<feature type="compositionally biased region" description="Polar residues" evidence="1">
    <location>
        <begin position="482"/>
        <end position="493"/>
    </location>
</feature>
<dbReference type="AlphaFoldDB" id="A0A9Q1G0A3"/>
<dbReference type="InterPro" id="IPR027956">
    <property type="entry name" value="CIROZ"/>
</dbReference>